<dbReference type="InterPro" id="IPR011050">
    <property type="entry name" value="Pectin_lyase_fold/virulence"/>
</dbReference>
<feature type="active site" evidence="14">
    <location>
        <position position="531"/>
    </location>
</feature>
<comment type="subcellular location">
    <subcellularLocation>
        <location evidence="1">Secreted</location>
    </subcellularLocation>
</comment>
<evidence type="ECO:0000256" key="5">
    <source>
        <dbReference type="ARBA" id="ARBA00022729"/>
    </source>
</evidence>
<gene>
    <name evidence="16" type="ORF">BDV35DRAFT_376739</name>
</gene>
<dbReference type="Gene3D" id="1.10.510.10">
    <property type="entry name" value="Transferase(Phosphotransferase) domain 1"/>
    <property type="match status" value="1"/>
</dbReference>
<dbReference type="FunFam" id="2.160.20.10:FF:000002">
    <property type="entry name" value="Endopolygalacturonase D"/>
    <property type="match status" value="1"/>
</dbReference>
<protein>
    <recommendedName>
        <fullName evidence="3">endo-polygalacturonase</fullName>
        <ecNumber evidence="3">3.2.1.15</ecNumber>
    </recommendedName>
</protein>
<evidence type="ECO:0000256" key="1">
    <source>
        <dbReference type="ARBA" id="ARBA00004613"/>
    </source>
</evidence>
<evidence type="ECO:0000256" key="3">
    <source>
        <dbReference type="ARBA" id="ARBA00012736"/>
    </source>
</evidence>
<evidence type="ECO:0000256" key="15">
    <source>
        <dbReference type="RuleBase" id="RU361169"/>
    </source>
</evidence>
<reference evidence="16" key="1">
    <citation type="submission" date="2019-04" db="EMBL/GenBank/DDBJ databases">
        <title>Friends and foes A comparative genomics study of 23 Aspergillus species from section Flavi.</title>
        <authorList>
            <consortium name="DOE Joint Genome Institute"/>
            <person name="Kjaerbolling I."/>
            <person name="Vesth T."/>
            <person name="Frisvad J.C."/>
            <person name="Nybo J.L."/>
            <person name="Theobald S."/>
            <person name="Kildgaard S."/>
            <person name="Isbrandt T."/>
            <person name="Kuo A."/>
            <person name="Sato A."/>
            <person name="Lyhne E.K."/>
            <person name="Kogle M.E."/>
            <person name="Wiebenga A."/>
            <person name="Kun R.S."/>
            <person name="Lubbers R.J."/>
            <person name="Makela M.R."/>
            <person name="Barry K."/>
            <person name="Chovatia M."/>
            <person name="Clum A."/>
            <person name="Daum C."/>
            <person name="Haridas S."/>
            <person name="He G."/>
            <person name="LaButti K."/>
            <person name="Lipzen A."/>
            <person name="Mondo S."/>
            <person name="Riley R."/>
            <person name="Salamov A."/>
            <person name="Simmons B.A."/>
            <person name="Magnuson J.K."/>
            <person name="Henrissat B."/>
            <person name="Mortensen U.H."/>
            <person name="Larsen T.O."/>
            <person name="Devries R.P."/>
            <person name="Grigoriev I.V."/>
            <person name="Machida M."/>
            <person name="Baker S.E."/>
            <person name="Andersen M.R."/>
        </authorList>
    </citation>
    <scope>NUCLEOTIDE SEQUENCE [LARGE SCALE GENOMIC DNA]</scope>
    <source>
        <strain evidence="16">CBS 121.62</strain>
    </source>
</reference>
<comment type="similarity">
    <text evidence="2 15">Belongs to the glycosyl hydrolase 28 family.</text>
</comment>
<dbReference type="EMBL" id="ML734560">
    <property type="protein sequence ID" value="KAB8251237.1"/>
    <property type="molecule type" value="Genomic_DNA"/>
</dbReference>
<evidence type="ECO:0000256" key="2">
    <source>
        <dbReference type="ARBA" id="ARBA00008834"/>
    </source>
</evidence>
<evidence type="ECO:0000256" key="13">
    <source>
        <dbReference type="ARBA" id="ARBA00037707"/>
    </source>
</evidence>
<keyword evidence="9" id="KW-1015">Disulfide bond</keyword>
<evidence type="ECO:0000256" key="12">
    <source>
        <dbReference type="ARBA" id="ARBA00034074"/>
    </source>
</evidence>
<evidence type="ECO:0000256" key="11">
    <source>
        <dbReference type="ARBA" id="ARBA00023316"/>
    </source>
</evidence>
<dbReference type="Gene3D" id="3.90.245.10">
    <property type="entry name" value="Ribonucleoside hydrolase-like"/>
    <property type="match status" value="1"/>
</dbReference>
<dbReference type="SUPFAM" id="SSF53590">
    <property type="entry name" value="Nucleoside hydrolase"/>
    <property type="match status" value="1"/>
</dbReference>
<dbReference type="Gene3D" id="2.160.20.10">
    <property type="entry name" value="Single-stranded right-handed beta-helix, Pectin lyase-like"/>
    <property type="match status" value="1"/>
</dbReference>
<dbReference type="GO" id="GO:0047911">
    <property type="term" value="F:galacturan 1,4-alpha-galacturonidase activity"/>
    <property type="evidence" value="ECO:0007669"/>
    <property type="project" value="UniProtKB-ARBA"/>
</dbReference>
<dbReference type="SUPFAM" id="SSF51126">
    <property type="entry name" value="Pectin lyase-like"/>
    <property type="match status" value="1"/>
</dbReference>
<dbReference type="VEuPathDB" id="FungiDB:AFLA_006527"/>
<keyword evidence="5" id="KW-0732">Signal</keyword>
<dbReference type="InterPro" id="IPR006626">
    <property type="entry name" value="PbH1"/>
</dbReference>
<dbReference type="InterPro" id="IPR036452">
    <property type="entry name" value="Ribo_hydro-like"/>
</dbReference>
<dbReference type="GO" id="GO:0005576">
    <property type="term" value="C:extracellular region"/>
    <property type="evidence" value="ECO:0007669"/>
    <property type="project" value="UniProtKB-SubCell"/>
</dbReference>
<dbReference type="PANTHER" id="PTHR31884">
    <property type="entry name" value="POLYGALACTURONASE"/>
    <property type="match status" value="1"/>
</dbReference>
<dbReference type="InterPro" id="IPR050434">
    <property type="entry name" value="Glycosyl_hydrlase_28"/>
</dbReference>
<keyword evidence="6" id="KW-0677">Repeat</keyword>
<dbReference type="EC" id="3.2.1.15" evidence="3"/>
<dbReference type="Proteomes" id="UP000325434">
    <property type="component" value="Unassembled WGS sequence"/>
</dbReference>
<evidence type="ECO:0000256" key="10">
    <source>
        <dbReference type="ARBA" id="ARBA00023295"/>
    </source>
</evidence>
<organism evidence="16">
    <name type="scientific">Aspergillus flavus</name>
    <dbReference type="NCBI Taxonomy" id="5059"/>
    <lineage>
        <taxon>Eukaryota</taxon>
        <taxon>Fungi</taxon>
        <taxon>Dikarya</taxon>
        <taxon>Ascomycota</taxon>
        <taxon>Pezizomycotina</taxon>
        <taxon>Eurotiomycetes</taxon>
        <taxon>Eurotiomycetidae</taxon>
        <taxon>Eurotiales</taxon>
        <taxon>Aspergillaceae</taxon>
        <taxon>Aspergillus</taxon>
        <taxon>Aspergillus subgen. Circumdati</taxon>
    </lineage>
</organism>
<dbReference type="Pfam" id="PF00295">
    <property type="entry name" value="Glyco_hydro_28"/>
    <property type="match status" value="1"/>
</dbReference>
<dbReference type="GO" id="GO:0045490">
    <property type="term" value="P:pectin catabolic process"/>
    <property type="evidence" value="ECO:0007669"/>
    <property type="project" value="UniProtKB-ARBA"/>
</dbReference>
<dbReference type="VEuPathDB" id="FungiDB:F9C07_4329"/>
<keyword evidence="7 15" id="KW-0378">Hydrolase</keyword>
<sequence length="797" mass="85857">MATLTFQLPSNNRFPKILSSTPGHTNLGNMQAKSHTTGDILHRCHGETGLNISQLSELLSSPGDTYSSLSGHGLVKAKVKELVIMGGAYPCGYEYNFYGSNASATAHVVNTWPGPMTFSGGELGATVYSGARLTVEGPVSDPVNAAYRWYTGYNISRSSWDPLTVLYAIDGLSNMFVYANKGGHNYIYPDGRNEWLPDSPLYPQKYLKLRMSEEEAGELLDNIYLDTATRAARLKNRQPCCLDHYSSIRQEDDRSTAKVQLGSDIKSKHQRRGSGKAVSFHTRVTVSIAVFSTFRNVESFLIHSFGKMQLLQSSVIAATVGAALVAAVPVELEARDSCTFTSAADAKSGKTSCSTITLSNIEVPAGETLDLTGLNDGTTVIFSGETTFGYKEWEGPLISVSGTNIKVQQASGAKIDGDGSRWWDGKGGNGGKTKPKFFYAHKLDSSSITGLQIYNTPVQGFSIQSDNLNITDVTIDNSAGTAEGHNTDAFDVGSSTYINIDGATVYNQDDCLAINSGSHITFTNGYCDGGHGLSIGSVGGRSDNTVEDVTISNSKVVNSQNGVRIKTVYDATGTVSNVKFEDITLSGITKYGLIVEQDYENGSPTGTPTNGIKVSDITFDKVTGTVESDATDIYILCGSGSCTDWTWSGVSITGGKTSSKCENTPLPQKIGPDGRTIYLSRNNYGPTLKTTGIIAITDFDLSVHGDRPNNGCIQAEIYRAPELWDLLEGKKLFKDVDPLRDQEYNEPNHLAYITSLLGPPPEDILARGRRSGLFYTADGKHHHILCPVSVTHVDVIQ</sequence>
<accession>A0A5N6HAP7</accession>
<evidence type="ECO:0000256" key="7">
    <source>
        <dbReference type="ARBA" id="ARBA00022801"/>
    </source>
</evidence>
<proteinExistence type="inferred from homology"/>
<dbReference type="SMART" id="SM00710">
    <property type="entry name" value="PbH1"/>
    <property type="match status" value="6"/>
</dbReference>
<dbReference type="PANTHER" id="PTHR31884:SF13">
    <property type="entry name" value="ENDOPOLYGALACTURONASE B"/>
    <property type="match status" value="1"/>
</dbReference>
<dbReference type="GO" id="GO:0004650">
    <property type="term" value="F:polygalacturonase activity"/>
    <property type="evidence" value="ECO:0007669"/>
    <property type="project" value="UniProtKB-EC"/>
</dbReference>
<dbReference type="PROSITE" id="PS00502">
    <property type="entry name" value="POLYGALACTURONASE"/>
    <property type="match status" value="1"/>
</dbReference>
<comment type="function">
    <text evidence="13">Involved in maceration and soft-rotting of plant tissue. Hydrolyzes the 1,4-alpha glycosidic bonds of de-esterified pectate in the smooth region of the plant cell wall.</text>
</comment>
<dbReference type="InterPro" id="IPR000743">
    <property type="entry name" value="Glyco_hydro_28"/>
</dbReference>
<name>A0A5N6HAP7_ASPFL</name>
<dbReference type="GO" id="GO:0016799">
    <property type="term" value="F:hydrolase activity, hydrolyzing N-glycosyl compounds"/>
    <property type="evidence" value="ECO:0007669"/>
    <property type="project" value="InterPro"/>
</dbReference>
<evidence type="ECO:0000313" key="16">
    <source>
        <dbReference type="EMBL" id="KAB8251237.1"/>
    </source>
</evidence>
<dbReference type="VEuPathDB" id="FungiDB:AFLA_006526"/>
<dbReference type="GO" id="GO:0071555">
    <property type="term" value="P:cell wall organization"/>
    <property type="evidence" value="ECO:0007669"/>
    <property type="project" value="UniProtKB-KW"/>
</dbReference>
<evidence type="ECO:0000256" key="4">
    <source>
        <dbReference type="ARBA" id="ARBA00022525"/>
    </source>
</evidence>
<comment type="catalytic activity">
    <reaction evidence="12">
        <text>(1,4-alpha-D-galacturonosyl)n+m + H2O = (1,4-alpha-D-galacturonosyl)n + (1,4-alpha-D-galacturonosyl)m.</text>
        <dbReference type="EC" id="3.2.1.15"/>
    </reaction>
</comment>
<dbReference type="InterPro" id="IPR012334">
    <property type="entry name" value="Pectin_lyas_fold"/>
</dbReference>
<dbReference type="AlphaFoldDB" id="A0A5N6HAP7"/>
<keyword evidence="10 15" id="KW-0326">Glycosidase</keyword>
<evidence type="ECO:0000256" key="8">
    <source>
        <dbReference type="ARBA" id="ARBA00023145"/>
    </source>
</evidence>
<keyword evidence="4" id="KW-0964">Secreted</keyword>
<evidence type="ECO:0000256" key="9">
    <source>
        <dbReference type="ARBA" id="ARBA00023157"/>
    </source>
</evidence>
<keyword evidence="8" id="KW-0865">Zymogen</keyword>
<keyword evidence="11" id="KW-0961">Cell wall biogenesis/degradation</keyword>
<evidence type="ECO:0000256" key="6">
    <source>
        <dbReference type="ARBA" id="ARBA00022737"/>
    </source>
</evidence>
<dbReference type="VEuPathDB" id="FungiDB:F9C07_4328"/>
<evidence type="ECO:0000256" key="14">
    <source>
        <dbReference type="PROSITE-ProRule" id="PRU10052"/>
    </source>
</evidence>